<dbReference type="EMBL" id="JACHBW010000047">
    <property type="protein sequence ID" value="MBB6107190.1"/>
    <property type="molecule type" value="Genomic_DNA"/>
</dbReference>
<reference evidence="1 2" key="1">
    <citation type="submission" date="2020-08" db="EMBL/GenBank/DDBJ databases">
        <title>Above-ground endophytic microbial communities from plants in different locations in the United States.</title>
        <authorList>
            <person name="Frank C."/>
        </authorList>
    </citation>
    <scope>NUCLEOTIDE SEQUENCE [LARGE SCALE GENOMIC DNA]</scope>
    <source>
        <strain evidence="1 2">WP4_2_2</strain>
    </source>
</reference>
<name>A0A7W9WV78_9BURK</name>
<evidence type="ECO:0000313" key="1">
    <source>
        <dbReference type="EMBL" id="MBB6107190.1"/>
    </source>
</evidence>
<accession>A0A7W9WV78</accession>
<dbReference type="AlphaFoldDB" id="A0A7W9WV78"/>
<dbReference type="Proteomes" id="UP000571554">
    <property type="component" value="Unassembled WGS sequence"/>
</dbReference>
<keyword evidence="2" id="KW-1185">Reference proteome</keyword>
<gene>
    <name evidence="1" type="ORF">F4827_007072</name>
</gene>
<evidence type="ECO:0008006" key="3">
    <source>
        <dbReference type="Google" id="ProtNLM"/>
    </source>
</evidence>
<sequence length="100" mass="11137">MQLIERNNHHEDRVMTRNFRYPMRVGAMLAATLTLAAVTLPGYAASQDDEDHACRGDAFHFCASEIPNKEKITACMKQHYAELSPPCKAMFKKPPKGGAS</sequence>
<evidence type="ECO:0000313" key="2">
    <source>
        <dbReference type="Proteomes" id="UP000571554"/>
    </source>
</evidence>
<proteinExistence type="predicted"/>
<protein>
    <recommendedName>
        <fullName evidence="3">3',5'-cyclic-nucleotide phosphodiesterase</fullName>
    </recommendedName>
</protein>
<dbReference type="RefSeq" id="WP_409258906.1">
    <property type="nucleotide sequence ID" value="NZ_JACHBW010000047.1"/>
</dbReference>
<organism evidence="1 2">
    <name type="scientific">Paraburkholderia bannensis</name>
    <dbReference type="NCBI Taxonomy" id="765414"/>
    <lineage>
        <taxon>Bacteria</taxon>
        <taxon>Pseudomonadati</taxon>
        <taxon>Pseudomonadota</taxon>
        <taxon>Betaproteobacteria</taxon>
        <taxon>Burkholderiales</taxon>
        <taxon>Burkholderiaceae</taxon>
        <taxon>Paraburkholderia</taxon>
    </lineage>
</organism>
<comment type="caution">
    <text evidence="1">The sequence shown here is derived from an EMBL/GenBank/DDBJ whole genome shotgun (WGS) entry which is preliminary data.</text>
</comment>